<dbReference type="InterPro" id="IPR014729">
    <property type="entry name" value="Rossmann-like_a/b/a_fold"/>
</dbReference>
<dbReference type="Gene3D" id="3.40.50.620">
    <property type="entry name" value="HUPs"/>
    <property type="match status" value="2"/>
</dbReference>
<dbReference type="InterPro" id="IPR006016">
    <property type="entry name" value="UspA"/>
</dbReference>
<dbReference type="EMBL" id="BAABJH010000006">
    <property type="protein sequence ID" value="GAA4899303.1"/>
    <property type="molecule type" value="Genomic_DNA"/>
</dbReference>
<evidence type="ECO:0000313" key="3">
    <source>
        <dbReference type="EMBL" id="GAA4899303.1"/>
    </source>
</evidence>
<accession>A0ABP9FM37</accession>
<protein>
    <submittedName>
        <fullName evidence="3">Universal stress protein</fullName>
    </submittedName>
</protein>
<evidence type="ECO:0000256" key="1">
    <source>
        <dbReference type="ARBA" id="ARBA00008791"/>
    </source>
</evidence>
<dbReference type="RefSeq" id="WP_345274560.1">
    <property type="nucleotide sequence ID" value="NZ_BAABJH010000006.1"/>
</dbReference>
<dbReference type="PANTHER" id="PTHR46268">
    <property type="entry name" value="STRESS RESPONSE PROTEIN NHAX"/>
    <property type="match status" value="1"/>
</dbReference>
<dbReference type="SUPFAM" id="SSF52402">
    <property type="entry name" value="Adenine nucleotide alpha hydrolases-like"/>
    <property type="match status" value="2"/>
</dbReference>
<comment type="similarity">
    <text evidence="1">Belongs to the universal stress protein A family.</text>
</comment>
<comment type="caution">
    <text evidence="3">The sequence shown here is derived from an EMBL/GenBank/DDBJ whole genome shotgun (WGS) entry which is preliminary data.</text>
</comment>
<keyword evidence="4" id="KW-1185">Reference proteome</keyword>
<dbReference type="Pfam" id="PF00582">
    <property type="entry name" value="Usp"/>
    <property type="match status" value="1"/>
</dbReference>
<gene>
    <name evidence="3" type="ORF">GCM10023311_25690</name>
</gene>
<reference evidence="4" key="1">
    <citation type="journal article" date="2019" name="Int. J. Syst. Evol. Microbiol.">
        <title>The Global Catalogue of Microorganisms (GCM) 10K type strain sequencing project: providing services to taxonomists for standard genome sequencing and annotation.</title>
        <authorList>
            <consortium name="The Broad Institute Genomics Platform"/>
            <consortium name="The Broad Institute Genome Sequencing Center for Infectious Disease"/>
            <person name="Wu L."/>
            <person name="Ma J."/>
        </authorList>
    </citation>
    <scope>NUCLEOTIDE SEQUENCE [LARGE SCALE GENOMIC DNA]</scope>
    <source>
        <strain evidence="4">JCM 18274</strain>
    </source>
</reference>
<dbReference type="CDD" id="cd00293">
    <property type="entry name" value="USP-like"/>
    <property type="match status" value="1"/>
</dbReference>
<feature type="domain" description="UspA" evidence="2">
    <location>
        <begin position="2"/>
        <end position="140"/>
    </location>
</feature>
<sequence length="273" mass="30819">MKILIPTDFSQLSKIAIQYAIGLSKDFELDLILLHIINTNTPAMARIGSKKLGEAIKTSSERDMNELLKKIKNESSHNLKISAKIIFGVSIEKAVESFALKNNINIICIGTKGATGLKKMIFGSNAAGIIANSSIPVITIPKYAQYKGINNIVYSSDLENLEEELKLLIPFAKLMNTWINILHIINKQENFDVDLQFQENRLRTLFSYEKIKTKELENDSIIKGINQYVEDIDADMVAMFTRRTALFEKLFHKSVTKSAAFQTKTPLLTFQKE</sequence>
<proteinExistence type="inferred from homology"/>
<evidence type="ECO:0000313" key="4">
    <source>
        <dbReference type="Proteomes" id="UP001500433"/>
    </source>
</evidence>
<dbReference type="PANTHER" id="PTHR46268:SF6">
    <property type="entry name" value="UNIVERSAL STRESS PROTEIN UP12"/>
    <property type="match status" value="1"/>
</dbReference>
<dbReference type="Proteomes" id="UP001500433">
    <property type="component" value="Unassembled WGS sequence"/>
</dbReference>
<organism evidence="3 4">
    <name type="scientific">Flaviramulus aquimarinus</name>
    <dbReference type="NCBI Taxonomy" id="1170456"/>
    <lineage>
        <taxon>Bacteria</taxon>
        <taxon>Pseudomonadati</taxon>
        <taxon>Bacteroidota</taxon>
        <taxon>Flavobacteriia</taxon>
        <taxon>Flavobacteriales</taxon>
        <taxon>Flavobacteriaceae</taxon>
        <taxon>Flaviramulus</taxon>
    </lineage>
</organism>
<name>A0ABP9FM37_9FLAO</name>
<evidence type="ECO:0000259" key="2">
    <source>
        <dbReference type="Pfam" id="PF00582"/>
    </source>
</evidence>